<accession>A0A9W6MPG0</accession>
<dbReference type="GO" id="GO:0005886">
    <property type="term" value="C:plasma membrane"/>
    <property type="evidence" value="ECO:0007669"/>
    <property type="project" value="UniProtKB-SubCell"/>
</dbReference>
<dbReference type="SUPFAM" id="SSF53067">
    <property type="entry name" value="Actin-like ATPase domain"/>
    <property type="match status" value="1"/>
</dbReference>
<dbReference type="InterPro" id="IPR025691">
    <property type="entry name" value="GspL_pp_dom"/>
</dbReference>
<dbReference type="RefSeq" id="WP_271187279.1">
    <property type="nucleotide sequence ID" value="NZ_BSFE01000007.1"/>
</dbReference>
<dbReference type="InterPro" id="IPR024230">
    <property type="entry name" value="GspL_cyto_dom"/>
</dbReference>
<dbReference type="InterPro" id="IPR043129">
    <property type="entry name" value="ATPase_NBD"/>
</dbReference>
<evidence type="ECO:0000256" key="5">
    <source>
        <dbReference type="ARBA" id="ARBA00022519"/>
    </source>
</evidence>
<protein>
    <recommendedName>
        <fullName evidence="15">Type II secretion system protein L</fullName>
    </recommendedName>
</protein>
<proteinExistence type="inferred from homology"/>
<evidence type="ECO:0000313" key="13">
    <source>
        <dbReference type="EMBL" id="GLK52919.1"/>
    </source>
</evidence>
<reference evidence="13" key="1">
    <citation type="journal article" date="2014" name="Int. J. Syst. Evol. Microbiol.">
        <title>Complete genome sequence of Corynebacterium casei LMG S-19264T (=DSM 44701T), isolated from a smear-ripened cheese.</title>
        <authorList>
            <consortium name="US DOE Joint Genome Institute (JGI-PGF)"/>
            <person name="Walter F."/>
            <person name="Albersmeier A."/>
            <person name="Kalinowski J."/>
            <person name="Ruckert C."/>
        </authorList>
    </citation>
    <scope>NUCLEOTIDE SEQUENCE</scope>
    <source>
        <strain evidence="13">VKM B-1513</strain>
    </source>
</reference>
<evidence type="ECO:0000256" key="6">
    <source>
        <dbReference type="ARBA" id="ARBA00022692"/>
    </source>
</evidence>
<evidence type="ECO:0000256" key="9">
    <source>
        <dbReference type="ARBA" id="ARBA00023136"/>
    </source>
</evidence>
<feature type="domain" description="GspL periplasmic" evidence="12">
    <location>
        <begin position="251"/>
        <end position="404"/>
    </location>
</feature>
<evidence type="ECO:0000256" key="10">
    <source>
        <dbReference type="SAM" id="Phobius"/>
    </source>
</evidence>
<dbReference type="Proteomes" id="UP001143486">
    <property type="component" value="Unassembled WGS sequence"/>
</dbReference>
<keyword evidence="6 10" id="KW-0812">Transmembrane</keyword>
<dbReference type="Pfam" id="PF05134">
    <property type="entry name" value="T2SSL"/>
    <property type="match status" value="1"/>
</dbReference>
<gene>
    <name evidence="13" type="ORF">GCM10017621_24270</name>
</gene>
<dbReference type="GO" id="GO:0015628">
    <property type="term" value="P:protein secretion by the type II secretion system"/>
    <property type="evidence" value="ECO:0007669"/>
    <property type="project" value="InterPro"/>
</dbReference>
<evidence type="ECO:0000256" key="3">
    <source>
        <dbReference type="ARBA" id="ARBA00022448"/>
    </source>
</evidence>
<evidence type="ECO:0000256" key="1">
    <source>
        <dbReference type="ARBA" id="ARBA00004377"/>
    </source>
</evidence>
<evidence type="ECO:0000256" key="2">
    <source>
        <dbReference type="ARBA" id="ARBA00005318"/>
    </source>
</evidence>
<dbReference type="CDD" id="cd24017">
    <property type="entry name" value="ASKHA_T2SSL_N"/>
    <property type="match status" value="1"/>
</dbReference>
<dbReference type="PIRSF" id="PIRSF015761">
    <property type="entry name" value="Protein_L"/>
    <property type="match status" value="1"/>
</dbReference>
<keyword evidence="8 10" id="KW-1133">Transmembrane helix</keyword>
<dbReference type="GO" id="GO:0015627">
    <property type="term" value="C:type II protein secretion system complex"/>
    <property type="evidence" value="ECO:0007669"/>
    <property type="project" value="InterPro"/>
</dbReference>
<keyword evidence="9 10" id="KW-0472">Membrane</keyword>
<dbReference type="Gene3D" id="3.30.1360.100">
    <property type="entry name" value="General secretion pathway protein M, EpsM"/>
    <property type="match status" value="1"/>
</dbReference>
<comment type="similarity">
    <text evidence="2">Belongs to the GSP L family.</text>
</comment>
<comment type="caution">
    <text evidence="13">The sequence shown here is derived from an EMBL/GenBank/DDBJ whole genome shotgun (WGS) entry which is preliminary data.</text>
</comment>
<keyword evidence="7" id="KW-0653">Protein transport</keyword>
<dbReference type="EMBL" id="BSFE01000007">
    <property type="protein sequence ID" value="GLK52919.1"/>
    <property type="molecule type" value="Genomic_DNA"/>
</dbReference>
<keyword evidence="3" id="KW-0813">Transport</keyword>
<evidence type="ECO:0000256" key="4">
    <source>
        <dbReference type="ARBA" id="ARBA00022475"/>
    </source>
</evidence>
<dbReference type="Pfam" id="PF12693">
    <property type="entry name" value="GspL_C"/>
    <property type="match status" value="1"/>
</dbReference>
<comment type="subcellular location">
    <subcellularLocation>
        <location evidence="1">Cell inner membrane</location>
        <topology evidence="1">Single-pass membrane protein</topology>
    </subcellularLocation>
</comment>
<dbReference type="InterPro" id="IPR007812">
    <property type="entry name" value="T2SS_protein-GspL"/>
</dbReference>
<feature type="domain" description="GspL cytoplasmic actin-ATPase-like" evidence="11">
    <location>
        <begin position="43"/>
        <end position="157"/>
    </location>
</feature>
<evidence type="ECO:0000259" key="12">
    <source>
        <dbReference type="Pfam" id="PF12693"/>
    </source>
</evidence>
<name>A0A9W6MPG0_9PROT</name>
<feature type="transmembrane region" description="Helical" evidence="10">
    <location>
        <begin position="257"/>
        <end position="278"/>
    </location>
</feature>
<keyword evidence="5" id="KW-0997">Cell inner membrane</keyword>
<sequence length="406" mass="43359">MSQDLILRLDGQDRLHWSIIDRAGQVRRASGAAGPGEPLDLPDIHGVSRTLILVPSEDVFLGLIDLPARGEREARQAAPFMIEEALASSLASTEIVPGARTEDGRRWVMAADRDRVAHWAERIGEAIVRPAWVMPDCIAAAERDVALTLFDRGDSILWLYGAGTRKPGEAAGGAMDPKLFGPVIGPLVEGTGGGTVAVSASLGLAGENFRQVPRGDLDLKASALPAEFIAALPPLLGERLKATVDWHSLLGPIRRPVMLAAGLLVAFCALMAGEGVYYRLQAERFDAASIAEFRAAVPDVTRRVIPAEAERLLAARLSGLGGGETSSYLQLMAALGELTSGNERVRIDHVRFDQARSELSVSAIYTDFADFDALNTRAGTLGIVLEDGGARESGQAIQGEFTVRLR</sequence>
<evidence type="ECO:0000256" key="7">
    <source>
        <dbReference type="ARBA" id="ARBA00022927"/>
    </source>
</evidence>
<dbReference type="NCBIfam" id="TIGR01709">
    <property type="entry name" value="typeII_sec_gspL"/>
    <property type="match status" value="1"/>
</dbReference>
<evidence type="ECO:0000256" key="8">
    <source>
        <dbReference type="ARBA" id="ARBA00022989"/>
    </source>
</evidence>
<keyword evidence="4" id="KW-1003">Cell membrane</keyword>
<evidence type="ECO:0000259" key="11">
    <source>
        <dbReference type="Pfam" id="PF05134"/>
    </source>
</evidence>
<dbReference type="AlphaFoldDB" id="A0A9W6MPG0"/>
<dbReference type="GO" id="GO:0009276">
    <property type="term" value="C:Gram-negative-bacterium-type cell wall"/>
    <property type="evidence" value="ECO:0007669"/>
    <property type="project" value="InterPro"/>
</dbReference>
<keyword evidence="14" id="KW-1185">Reference proteome</keyword>
<reference evidence="13" key="2">
    <citation type="submission" date="2023-01" db="EMBL/GenBank/DDBJ databases">
        <authorList>
            <person name="Sun Q."/>
            <person name="Evtushenko L."/>
        </authorList>
    </citation>
    <scope>NUCLEOTIDE SEQUENCE</scope>
    <source>
        <strain evidence="13">VKM B-1513</strain>
    </source>
</reference>
<dbReference type="Gene3D" id="3.30.420.380">
    <property type="match status" value="1"/>
</dbReference>
<evidence type="ECO:0000313" key="14">
    <source>
        <dbReference type="Proteomes" id="UP001143486"/>
    </source>
</evidence>
<evidence type="ECO:0008006" key="15">
    <source>
        <dbReference type="Google" id="ProtNLM"/>
    </source>
</evidence>
<organism evidence="13 14">
    <name type="scientific">Maricaulis virginensis</name>
    <dbReference type="NCBI Taxonomy" id="144022"/>
    <lineage>
        <taxon>Bacteria</taxon>
        <taxon>Pseudomonadati</taxon>
        <taxon>Pseudomonadota</taxon>
        <taxon>Alphaproteobacteria</taxon>
        <taxon>Maricaulales</taxon>
        <taxon>Maricaulaceae</taxon>
        <taxon>Maricaulis</taxon>
    </lineage>
</organism>